<dbReference type="PANTHER" id="PTHR35936:SF38">
    <property type="entry name" value="GLUTAMINE-BINDING PERIPLASMIC PROTEIN"/>
    <property type="match status" value="1"/>
</dbReference>
<feature type="domain" description="Solute-binding protein family 3/N-terminal" evidence="3">
    <location>
        <begin position="28"/>
        <end position="244"/>
    </location>
</feature>
<evidence type="ECO:0000259" key="3">
    <source>
        <dbReference type="SMART" id="SM00062"/>
    </source>
</evidence>
<evidence type="ECO:0000313" key="6">
    <source>
        <dbReference type="Proteomes" id="UP000248798"/>
    </source>
</evidence>
<dbReference type="PANTHER" id="PTHR35936">
    <property type="entry name" value="MEMBRANE-BOUND LYTIC MUREIN TRANSGLYCOSYLASE F"/>
    <property type="match status" value="1"/>
</dbReference>
<dbReference type="AlphaFoldDB" id="A0A328FEE8"/>
<dbReference type="SMART" id="SM00062">
    <property type="entry name" value="PBPb"/>
    <property type="match status" value="1"/>
</dbReference>
<evidence type="ECO:0000256" key="2">
    <source>
        <dbReference type="SAM" id="SignalP"/>
    </source>
</evidence>
<evidence type="ECO:0000313" key="7">
    <source>
        <dbReference type="Proteomes" id="UP000293902"/>
    </source>
</evidence>
<dbReference type="Gene3D" id="3.40.190.10">
    <property type="entry name" value="Periplasmic binding protein-like II"/>
    <property type="match status" value="2"/>
</dbReference>
<keyword evidence="7" id="KW-1185">Reference proteome</keyword>
<dbReference type="Pfam" id="PF00497">
    <property type="entry name" value="SBP_bac_3"/>
    <property type="match status" value="1"/>
</dbReference>
<proteinExistence type="predicted"/>
<dbReference type="EMBL" id="QLNI01000027">
    <property type="protein sequence ID" value="RAM01397.1"/>
    <property type="molecule type" value="Genomic_DNA"/>
</dbReference>
<gene>
    <name evidence="5" type="ORF">DO021_13630</name>
    <name evidence="4" type="ORF">EYB58_17400</name>
</gene>
<keyword evidence="1 2" id="KW-0732">Signal</keyword>
<organism evidence="5 6">
    <name type="scientific">Desulfobacter hydrogenophilus</name>
    <dbReference type="NCBI Taxonomy" id="2291"/>
    <lineage>
        <taxon>Bacteria</taxon>
        <taxon>Pseudomonadati</taxon>
        <taxon>Thermodesulfobacteriota</taxon>
        <taxon>Desulfobacteria</taxon>
        <taxon>Desulfobacterales</taxon>
        <taxon>Desulfobacteraceae</taxon>
        <taxon>Desulfobacter</taxon>
    </lineage>
</organism>
<dbReference type="OrthoDB" id="5431130at2"/>
<accession>A0A328FEE8</accession>
<dbReference type="SUPFAM" id="SSF53850">
    <property type="entry name" value="Periplasmic binding protein-like II"/>
    <property type="match status" value="1"/>
</dbReference>
<reference evidence="5 6" key="1">
    <citation type="submission" date="2018-06" db="EMBL/GenBank/DDBJ databases">
        <title>Complete Genome Sequence of Desulfobacter hydrogenophilus (DSM3380).</title>
        <authorList>
            <person name="Marietou A."/>
            <person name="Schreiber L."/>
            <person name="Marshall I."/>
            <person name="Jorgensen B."/>
        </authorList>
    </citation>
    <scope>NUCLEOTIDE SEQUENCE [LARGE SCALE GENOMIC DNA]</scope>
    <source>
        <strain evidence="5 6">DSM 3380</strain>
    </source>
</reference>
<name>A0A328FEE8_9BACT</name>
<feature type="chain" id="PRO_5030062948" evidence="2">
    <location>
        <begin position="26"/>
        <end position="250"/>
    </location>
</feature>
<dbReference type="Proteomes" id="UP000248798">
    <property type="component" value="Unassembled WGS sequence"/>
</dbReference>
<dbReference type="PROSITE" id="PS51257">
    <property type="entry name" value="PROKAR_LIPOPROTEIN"/>
    <property type="match status" value="1"/>
</dbReference>
<evidence type="ECO:0000313" key="5">
    <source>
        <dbReference type="EMBL" id="RAM01397.1"/>
    </source>
</evidence>
<protein>
    <submittedName>
        <fullName evidence="5">Amino acid ABC transporter substrate-binding protein</fullName>
    </submittedName>
</protein>
<dbReference type="Proteomes" id="UP000293902">
    <property type="component" value="Chromosome"/>
</dbReference>
<dbReference type="EMBL" id="CP036313">
    <property type="protein sequence ID" value="QBH14546.1"/>
    <property type="molecule type" value="Genomic_DNA"/>
</dbReference>
<dbReference type="InterPro" id="IPR001638">
    <property type="entry name" value="Solute-binding_3/MltF_N"/>
</dbReference>
<sequence length="250" mass="27806">MIKKIALLISVLTAFACLCLTPAGAKEVYINGIDFGFPPFGYVDKSGNPAGFDVECVNWIAKEMGFEVKHQPMDWDGIIPALNAKKIDFIASGMSATESREKIVNFTMAYYEVSQVLVVLKDRTEDLNTLLTTGKKIGSQRGTTSTKRLKDLLATEKYKFEIVEYDSTDLSIEDLKIGRIDGSAMDSSIAYELNKDGAYKTAGAFDVPTEKYGYAVRKGDDKLLNLLNQGLKKLMADPQWQVLKDKYDIH</sequence>
<evidence type="ECO:0000313" key="4">
    <source>
        <dbReference type="EMBL" id="QBH14546.1"/>
    </source>
</evidence>
<feature type="signal peptide" evidence="2">
    <location>
        <begin position="1"/>
        <end position="25"/>
    </location>
</feature>
<reference evidence="4 7" key="2">
    <citation type="submission" date="2019-02" db="EMBL/GenBank/DDBJ databases">
        <title>Complete genome sequence of Desulfobacter hydrogenophilus AcRS1.</title>
        <authorList>
            <person name="Marietou A."/>
            <person name="Lund M.B."/>
            <person name="Marshall I.P.G."/>
            <person name="Schreiber L."/>
            <person name="Jorgensen B."/>
        </authorList>
    </citation>
    <scope>NUCLEOTIDE SEQUENCE [LARGE SCALE GENOMIC DNA]</scope>
    <source>
        <strain evidence="4 7">AcRS1</strain>
    </source>
</reference>
<dbReference type="RefSeq" id="WP_111957583.1">
    <property type="nucleotide sequence ID" value="NZ_CP036313.1"/>
</dbReference>
<dbReference type="CDD" id="cd13530">
    <property type="entry name" value="PBP2_peptides_like"/>
    <property type="match status" value="1"/>
</dbReference>
<evidence type="ECO:0000256" key="1">
    <source>
        <dbReference type="ARBA" id="ARBA00022729"/>
    </source>
</evidence>